<dbReference type="PANTHER" id="PTHR46928">
    <property type="entry name" value="MESENCHYME-SPECIFIC CELL SURFACE GLYCOPROTEIN"/>
    <property type="match status" value="1"/>
</dbReference>
<evidence type="ECO:0000259" key="2">
    <source>
        <dbReference type="Pfam" id="PF22494"/>
    </source>
</evidence>
<dbReference type="PANTHER" id="PTHR46928:SF1">
    <property type="entry name" value="MESENCHYME-SPECIFIC CELL SURFACE GLYCOPROTEIN"/>
    <property type="match status" value="1"/>
</dbReference>
<dbReference type="Proteomes" id="UP000642829">
    <property type="component" value="Unassembled WGS sequence"/>
</dbReference>
<dbReference type="SUPFAM" id="SSF50969">
    <property type="entry name" value="YVTN repeat-like/Quinoprotein amine dehydrogenase"/>
    <property type="match status" value="1"/>
</dbReference>
<proteinExistence type="predicted"/>
<dbReference type="NCBIfam" id="NF038117">
    <property type="entry name" value="choice_anch_I"/>
    <property type="match status" value="1"/>
</dbReference>
<dbReference type="InterPro" id="IPR011044">
    <property type="entry name" value="Quino_amine_DH_bsu"/>
</dbReference>
<reference evidence="3" key="1">
    <citation type="journal article" date="2014" name="Int. J. Syst. Evol. Microbiol.">
        <title>Complete genome sequence of Corynebacterium casei LMG S-19264T (=DSM 44701T), isolated from a smear-ripened cheese.</title>
        <authorList>
            <consortium name="US DOE Joint Genome Institute (JGI-PGF)"/>
            <person name="Walter F."/>
            <person name="Albersmeier A."/>
            <person name="Kalinowski J."/>
            <person name="Ruckert C."/>
        </authorList>
    </citation>
    <scope>NUCLEOTIDE SEQUENCE</scope>
    <source>
        <strain evidence="3">KCTC 12870</strain>
    </source>
</reference>
<feature type="domain" description="Choice-of-anchor I" evidence="2">
    <location>
        <begin position="30"/>
        <end position="539"/>
    </location>
</feature>
<reference evidence="3" key="2">
    <citation type="submission" date="2020-09" db="EMBL/GenBank/DDBJ databases">
        <authorList>
            <person name="Sun Q."/>
            <person name="Kim S."/>
        </authorList>
    </citation>
    <scope>NUCLEOTIDE SEQUENCE</scope>
    <source>
        <strain evidence="3">KCTC 12870</strain>
    </source>
</reference>
<gene>
    <name evidence="3" type="ORF">GCM10007047_11590</name>
</gene>
<protein>
    <submittedName>
        <fullName evidence="3">Alkaline phosphatase</fullName>
    </submittedName>
</protein>
<dbReference type="InterPro" id="IPR055188">
    <property type="entry name" value="Choice_anch_I"/>
</dbReference>
<evidence type="ECO:0000313" key="3">
    <source>
        <dbReference type="EMBL" id="GHB97461.1"/>
    </source>
</evidence>
<name>A0A8J3D939_9BACT</name>
<evidence type="ECO:0000256" key="1">
    <source>
        <dbReference type="SAM" id="MobiDB-lite"/>
    </source>
</evidence>
<dbReference type="Gene3D" id="2.130.10.10">
    <property type="entry name" value="YVTN repeat-like/Quinoprotein amine dehydrogenase"/>
    <property type="match status" value="1"/>
</dbReference>
<dbReference type="Pfam" id="PF22494">
    <property type="entry name" value="choice_anch_I"/>
    <property type="match status" value="1"/>
</dbReference>
<dbReference type="EMBL" id="BMXG01000006">
    <property type="protein sequence ID" value="GHB97461.1"/>
    <property type="molecule type" value="Genomic_DNA"/>
</dbReference>
<comment type="caution">
    <text evidence="3">The sequence shown here is derived from an EMBL/GenBank/DDBJ whole genome shotgun (WGS) entry which is preliminary data.</text>
</comment>
<accession>A0A8J3D939</accession>
<dbReference type="InterPro" id="IPR052956">
    <property type="entry name" value="Mesenchyme-surface_protein"/>
</dbReference>
<feature type="compositionally biased region" description="Basic and acidic residues" evidence="1">
    <location>
        <begin position="436"/>
        <end position="446"/>
    </location>
</feature>
<feature type="region of interest" description="Disordered" evidence="1">
    <location>
        <begin position="429"/>
        <end position="450"/>
    </location>
</feature>
<evidence type="ECO:0000313" key="4">
    <source>
        <dbReference type="Proteomes" id="UP000642829"/>
    </source>
</evidence>
<dbReference type="SUPFAM" id="SSF101898">
    <property type="entry name" value="NHL repeat"/>
    <property type="match status" value="1"/>
</dbReference>
<keyword evidence="4" id="KW-1185">Reference proteome</keyword>
<dbReference type="InterPro" id="IPR015943">
    <property type="entry name" value="WD40/YVTN_repeat-like_dom_sf"/>
</dbReference>
<organism evidence="3 4">
    <name type="scientific">Cerasicoccus arenae</name>
    <dbReference type="NCBI Taxonomy" id="424488"/>
    <lineage>
        <taxon>Bacteria</taxon>
        <taxon>Pseudomonadati</taxon>
        <taxon>Verrucomicrobiota</taxon>
        <taxon>Opitutia</taxon>
        <taxon>Puniceicoccales</taxon>
        <taxon>Cerasicoccaceae</taxon>
        <taxon>Cerasicoccus</taxon>
    </lineage>
</organism>
<dbReference type="AlphaFoldDB" id="A0A8J3D939"/>
<sequence>MSAIMLPLSLHAQPVLTPIGVYETGLFDESAAEITAFDPGSERLFLVNANDSSVDILDLNNPANPVFIDQIDIQELFGSDTISAEPNSVAIHNGLVAVAIARKRDSDDMPLTGFAGFFDANGNLLTSTEVGYLPDMIVFTPNGRFVLTANEGEPNPDYTFDPEGSVSVINVSAVANRMKLIERRPQLAGRLRFTAPRARHATFEKFEKPFFKRRFDLDDVRVFGPGASLAQDLEPEYIAVSDDSRYAYVTLQENNALATISIASGRVIAINPFGFKDWSKSALDASNKDDEINIQPWPIYGMYQPDSIATWSTGSGFQARTYVITANEGDARDYDGFSEEERIKDIVLDPTAFPNAAMLQDSANLGRLNITTTLGDTDNDGDFDKLYAYGARSFSIWEIGRRNTMTQVYDSGSVFEDIIADEVPEYFNSSNDESGFDSRSDDKGPEPEGVTIGVVNNRTYAFIGLERIGGIMVYDVTSAETPEFVQYINVRDFEADPESSEAGDLGPEGLLFIPASDSPNGINLLVVANEVSGTVRVYTFQ</sequence>